<keyword evidence="2" id="KW-1185">Reference proteome</keyword>
<dbReference type="EMBL" id="BGZK01000190">
    <property type="protein sequence ID" value="GBP27144.1"/>
    <property type="molecule type" value="Genomic_DNA"/>
</dbReference>
<proteinExistence type="predicted"/>
<accession>A0A4C1UMN9</accession>
<comment type="caution">
    <text evidence="1">The sequence shown here is derived from an EMBL/GenBank/DDBJ whole genome shotgun (WGS) entry which is preliminary data.</text>
</comment>
<evidence type="ECO:0000313" key="2">
    <source>
        <dbReference type="Proteomes" id="UP000299102"/>
    </source>
</evidence>
<organism evidence="1 2">
    <name type="scientific">Eumeta variegata</name>
    <name type="common">Bagworm moth</name>
    <name type="synonym">Eumeta japonica</name>
    <dbReference type="NCBI Taxonomy" id="151549"/>
    <lineage>
        <taxon>Eukaryota</taxon>
        <taxon>Metazoa</taxon>
        <taxon>Ecdysozoa</taxon>
        <taxon>Arthropoda</taxon>
        <taxon>Hexapoda</taxon>
        <taxon>Insecta</taxon>
        <taxon>Pterygota</taxon>
        <taxon>Neoptera</taxon>
        <taxon>Endopterygota</taxon>
        <taxon>Lepidoptera</taxon>
        <taxon>Glossata</taxon>
        <taxon>Ditrysia</taxon>
        <taxon>Tineoidea</taxon>
        <taxon>Psychidae</taxon>
        <taxon>Oiketicinae</taxon>
        <taxon>Eumeta</taxon>
    </lineage>
</organism>
<sequence length="83" mass="9189">MELCARLVFCSVLLVTLVFITPLPVTLRPVPPPPAHFPLHQLSYSYPRGWQRTGDPLGLPVSTGDGEHFLFGGSHARLLLDLR</sequence>
<reference evidence="1 2" key="1">
    <citation type="journal article" date="2019" name="Commun. Biol.">
        <title>The bagworm genome reveals a unique fibroin gene that provides high tensile strength.</title>
        <authorList>
            <person name="Kono N."/>
            <person name="Nakamura H."/>
            <person name="Ohtoshi R."/>
            <person name="Tomita M."/>
            <person name="Numata K."/>
            <person name="Arakawa K."/>
        </authorList>
    </citation>
    <scope>NUCLEOTIDE SEQUENCE [LARGE SCALE GENOMIC DNA]</scope>
</reference>
<name>A0A4C1UMN9_EUMVA</name>
<evidence type="ECO:0000313" key="1">
    <source>
        <dbReference type="EMBL" id="GBP27144.1"/>
    </source>
</evidence>
<gene>
    <name evidence="1" type="ORF">EVAR_15917_1</name>
</gene>
<dbReference type="AlphaFoldDB" id="A0A4C1UMN9"/>
<dbReference type="Proteomes" id="UP000299102">
    <property type="component" value="Unassembled WGS sequence"/>
</dbReference>
<protein>
    <submittedName>
        <fullName evidence="1">Uncharacterized protein</fullName>
    </submittedName>
</protein>